<proteinExistence type="predicted"/>
<keyword evidence="2" id="KW-1185">Reference proteome</keyword>
<dbReference type="AlphaFoldDB" id="A0A6M1RQ77"/>
<dbReference type="RefSeq" id="WP_165108075.1">
    <property type="nucleotide sequence ID" value="NZ_JAAKYA010000072.1"/>
</dbReference>
<comment type="caution">
    <text evidence="1">The sequence shown here is derived from an EMBL/GenBank/DDBJ whole genome shotgun (WGS) entry which is preliminary data.</text>
</comment>
<evidence type="ECO:0000313" key="1">
    <source>
        <dbReference type="EMBL" id="NGO39833.1"/>
    </source>
</evidence>
<dbReference type="Proteomes" id="UP000477311">
    <property type="component" value="Unassembled WGS sequence"/>
</dbReference>
<reference evidence="1 2" key="1">
    <citation type="submission" date="2020-02" db="EMBL/GenBank/DDBJ databases">
        <title>Draft genome sequence of Limisphaera ngatamarikiensis NGM72.4T, a thermophilic Verrucomicrobia grouped in subdivision 3.</title>
        <authorList>
            <person name="Carere C.R."/>
            <person name="Steen J."/>
            <person name="Hugenholtz P."/>
            <person name="Stott M.B."/>
        </authorList>
    </citation>
    <scope>NUCLEOTIDE SEQUENCE [LARGE SCALE GENOMIC DNA]</scope>
    <source>
        <strain evidence="1 2">NGM72.4</strain>
    </source>
</reference>
<gene>
    <name evidence="1" type="ORF">G4L39_10570</name>
</gene>
<organism evidence="1 2">
    <name type="scientific">Limisphaera ngatamarikiensis</name>
    <dbReference type="NCBI Taxonomy" id="1324935"/>
    <lineage>
        <taxon>Bacteria</taxon>
        <taxon>Pseudomonadati</taxon>
        <taxon>Verrucomicrobiota</taxon>
        <taxon>Verrucomicrobiia</taxon>
        <taxon>Limisphaerales</taxon>
        <taxon>Limisphaeraceae</taxon>
        <taxon>Limisphaera</taxon>
    </lineage>
</organism>
<accession>A0A6M1RQ77</accession>
<dbReference type="EMBL" id="JAAKYA010000072">
    <property type="protein sequence ID" value="NGO39833.1"/>
    <property type="molecule type" value="Genomic_DNA"/>
</dbReference>
<name>A0A6M1RQ77_9BACT</name>
<sequence length="79" mass="8350">MRLVTVGRFFQPAQAQLLRARLDAAGFHPHVMHETAALALEGYSMAAGGILVQVPESEADEVRSFLEGSEPAGGNESVG</sequence>
<evidence type="ECO:0000313" key="2">
    <source>
        <dbReference type="Proteomes" id="UP000477311"/>
    </source>
</evidence>
<evidence type="ECO:0008006" key="3">
    <source>
        <dbReference type="Google" id="ProtNLM"/>
    </source>
</evidence>
<protein>
    <recommendedName>
        <fullName evidence="3">DUF2007 domain-containing protein</fullName>
    </recommendedName>
</protein>